<dbReference type="Gene3D" id="1.20.1420.30">
    <property type="entry name" value="NCX, central ion-binding region"/>
    <property type="match status" value="2"/>
</dbReference>
<accession>A0A0C9N3B3</accession>
<dbReference type="GO" id="GO:0006874">
    <property type="term" value="P:intracellular calcium ion homeostasis"/>
    <property type="evidence" value="ECO:0007669"/>
    <property type="project" value="TreeGrafter"/>
</dbReference>
<feature type="transmembrane region" description="Helical" evidence="8">
    <location>
        <begin position="683"/>
        <end position="700"/>
    </location>
</feature>
<feature type="transmembrane region" description="Helical" evidence="8">
    <location>
        <begin position="850"/>
        <end position="868"/>
    </location>
</feature>
<evidence type="ECO:0000256" key="2">
    <source>
        <dbReference type="ARBA" id="ARBA00008170"/>
    </source>
</evidence>
<comment type="subcellular location">
    <subcellularLocation>
        <location evidence="1">Membrane</location>
        <topology evidence="1">Multi-pass membrane protein</topology>
    </subcellularLocation>
</comment>
<evidence type="ECO:0000256" key="5">
    <source>
        <dbReference type="ARBA" id="ARBA00022989"/>
    </source>
</evidence>
<feature type="region of interest" description="Disordered" evidence="7">
    <location>
        <begin position="355"/>
        <end position="415"/>
    </location>
</feature>
<evidence type="ECO:0000256" key="4">
    <source>
        <dbReference type="ARBA" id="ARBA00022692"/>
    </source>
</evidence>
<comment type="similarity">
    <text evidence="2">Belongs to the Ca(2+):cation antiporter (CaCA) (TC 2.A.19) family.</text>
</comment>
<dbReference type="InterPro" id="IPR004837">
    <property type="entry name" value="NaCa_Exmemb"/>
</dbReference>
<dbReference type="PANTHER" id="PTHR12266">
    <property type="entry name" value="NA+/CA2+ K+ INDEPENDENT EXCHANGER"/>
    <property type="match status" value="1"/>
</dbReference>
<evidence type="ECO:0000256" key="1">
    <source>
        <dbReference type="ARBA" id="ARBA00004141"/>
    </source>
</evidence>
<protein>
    <submittedName>
        <fullName evidence="10">Sodium/calcium exchanger family protein</fullName>
    </submittedName>
</protein>
<feature type="transmembrane region" description="Helical" evidence="8">
    <location>
        <begin position="182"/>
        <end position="199"/>
    </location>
</feature>
<keyword evidence="11" id="KW-1185">Reference proteome</keyword>
<feature type="transmembrane region" description="Helical" evidence="8">
    <location>
        <begin position="659"/>
        <end position="677"/>
    </location>
</feature>
<evidence type="ECO:0000259" key="9">
    <source>
        <dbReference type="Pfam" id="PF01699"/>
    </source>
</evidence>
<feature type="transmembrane region" description="Helical" evidence="8">
    <location>
        <begin position="781"/>
        <end position="805"/>
    </location>
</feature>
<feature type="transmembrane region" description="Helical" evidence="8">
    <location>
        <begin position="817"/>
        <end position="838"/>
    </location>
</feature>
<evidence type="ECO:0000256" key="3">
    <source>
        <dbReference type="ARBA" id="ARBA00022448"/>
    </source>
</evidence>
<sequence length="874" mass="96204">MMIALSTFSRQISLLSTLRSFGTLDTNNEPAPRLYSTSHCSNIEDQPDQCAFVKASCHGFNALYLELYYCSTFWKPIAIALLLTWLFVLFGAISVVASDFFCPNLQTISTKLQLSESMAGVTVLALGNGSPDLFSTFSAMDSGAGSMAIGELIGAAFFIVAIVSGCMGIIRPFQSQKITFTRDASFLTGAVAIMTWIVYHQQIHWYHSVILIGYYLSYVTAVVFGAYSSSNSSNNANDPLQENKLGLHPEESTYLLSHAKPPTLSIPDRGFSLSVQSNLSELTHLGHVIRPMSLNSSRRSIYQATIPRSASSNGSIMSTATRTYRRPMTPRIGIRTSVFGAIEFQEQVNHMRRSSHSSQHILSPTYHHQQQQRRHRQQSMPPPMWQPLQLPSSHDLSKRQRASTMTDQPFPTVTPSIHVVSPTTQQQQQQQQKREEEQDYFTFISTQHDQPLFHLQPSSPPAAPSSHIPEIRLDVSSTTLLTPDARSIHTPSIISDYDLFVSARQSFELSPSSATPSFHKHLADHIMTLGIAGHDSLHLKPPTLLQTLFPTLQDWRQKSFFSKWSALAALPLVLVFTLTLPVAEIDQIKVDDIQVMEEHDDDQDHDDDEEEESTVNYLSVPAAKTAAGAGAAAVVPEHDLAAKITVDDIDTKQGWNKQLLMIQCVISTAFILGVLAANKVIPSFVISVGILAGSVLAIYIKKTTASHEPPSWFWSLSFVGFFVALNWIFLLANEVVGLLQAIGQIFSISDAIMGLTVFALGNSIGDFVANTAIAKMGFPTMAISACYAGPLLNMVLGVGISSLYQFWKTGASYKLDIAPTIIISSAGLLTVLMSTLIAVSINGYRITKQLGWWMVAVYLMCLAVNLVLEFHVLF</sequence>
<keyword evidence="3" id="KW-0813">Transport</keyword>
<feature type="compositionally biased region" description="Polar residues" evidence="7">
    <location>
        <begin position="402"/>
        <end position="415"/>
    </location>
</feature>
<name>A0A0C9N3B3_9FUNG</name>
<proteinExistence type="inferred from homology"/>
<reference evidence="10" key="1">
    <citation type="submission" date="2014-09" db="EMBL/GenBank/DDBJ databases">
        <title>Draft genome sequence of an oleaginous Mucoromycotina fungus Mucor ambiguus NBRC6742.</title>
        <authorList>
            <person name="Takeda I."/>
            <person name="Yamane N."/>
            <person name="Morita T."/>
            <person name="Tamano K."/>
            <person name="Machida M."/>
            <person name="Baker S."/>
            <person name="Koike H."/>
        </authorList>
    </citation>
    <scope>NUCLEOTIDE SEQUENCE</scope>
    <source>
        <strain evidence="10">NBRC 6742</strain>
    </source>
</reference>
<dbReference type="Pfam" id="PF01699">
    <property type="entry name" value="Na_Ca_ex"/>
    <property type="match status" value="2"/>
</dbReference>
<evidence type="ECO:0000256" key="7">
    <source>
        <dbReference type="SAM" id="MobiDB-lite"/>
    </source>
</evidence>
<evidence type="ECO:0000256" key="6">
    <source>
        <dbReference type="ARBA" id="ARBA00023136"/>
    </source>
</evidence>
<dbReference type="STRING" id="91626.A0A0C9N3B3"/>
<feature type="domain" description="Sodium/calcium exchanger membrane region" evidence="9">
    <location>
        <begin position="83"/>
        <end position="223"/>
    </location>
</feature>
<keyword evidence="5 8" id="KW-1133">Transmembrane helix</keyword>
<dbReference type="GO" id="GO:0008324">
    <property type="term" value="F:monoatomic cation transmembrane transporter activity"/>
    <property type="evidence" value="ECO:0007669"/>
    <property type="project" value="TreeGrafter"/>
</dbReference>
<feature type="transmembrane region" description="Helical" evidence="8">
    <location>
        <begin position="152"/>
        <end position="170"/>
    </location>
</feature>
<evidence type="ECO:0000256" key="8">
    <source>
        <dbReference type="SAM" id="Phobius"/>
    </source>
</evidence>
<evidence type="ECO:0000313" key="10">
    <source>
        <dbReference type="EMBL" id="GAN09083.1"/>
    </source>
</evidence>
<organism evidence="10">
    <name type="scientific">Mucor ambiguus</name>
    <dbReference type="NCBI Taxonomy" id="91626"/>
    <lineage>
        <taxon>Eukaryota</taxon>
        <taxon>Fungi</taxon>
        <taxon>Fungi incertae sedis</taxon>
        <taxon>Mucoromycota</taxon>
        <taxon>Mucoromycotina</taxon>
        <taxon>Mucoromycetes</taxon>
        <taxon>Mucorales</taxon>
        <taxon>Mucorineae</taxon>
        <taxon>Mucoraceae</taxon>
        <taxon>Mucor</taxon>
    </lineage>
</organism>
<dbReference type="EMBL" id="DF836531">
    <property type="protein sequence ID" value="GAN09083.1"/>
    <property type="molecule type" value="Genomic_DNA"/>
</dbReference>
<dbReference type="PANTHER" id="PTHR12266:SF0">
    <property type="entry name" value="MITOCHONDRIAL SODIUM_CALCIUM EXCHANGER PROTEIN"/>
    <property type="match status" value="1"/>
</dbReference>
<gene>
    <name evidence="10" type="ORF">MAM1_0242d08605</name>
</gene>
<feature type="transmembrane region" description="Helical" evidence="8">
    <location>
        <begin position="205"/>
        <end position="227"/>
    </location>
</feature>
<feature type="domain" description="Sodium/calcium exchanger membrane region" evidence="9">
    <location>
        <begin position="717"/>
        <end position="866"/>
    </location>
</feature>
<evidence type="ECO:0000313" key="11">
    <source>
        <dbReference type="Proteomes" id="UP000053815"/>
    </source>
</evidence>
<feature type="transmembrane region" description="Helical" evidence="8">
    <location>
        <begin position="73"/>
        <end position="97"/>
    </location>
</feature>
<dbReference type="GO" id="GO:0016020">
    <property type="term" value="C:membrane"/>
    <property type="evidence" value="ECO:0007669"/>
    <property type="project" value="UniProtKB-SubCell"/>
</dbReference>
<dbReference type="OrthoDB" id="407410at2759"/>
<keyword evidence="4 8" id="KW-0812">Transmembrane</keyword>
<dbReference type="AlphaFoldDB" id="A0A0C9N3B3"/>
<dbReference type="Proteomes" id="UP000053815">
    <property type="component" value="Unassembled WGS sequence"/>
</dbReference>
<feature type="transmembrane region" description="Helical" evidence="8">
    <location>
        <begin position="738"/>
        <end position="760"/>
    </location>
</feature>
<dbReference type="InterPro" id="IPR044880">
    <property type="entry name" value="NCX_ion-bd_dom_sf"/>
</dbReference>
<feature type="transmembrane region" description="Helical" evidence="8">
    <location>
        <begin position="712"/>
        <end position="732"/>
    </location>
</feature>
<keyword evidence="6 8" id="KW-0472">Membrane</keyword>
<dbReference type="InterPro" id="IPR051359">
    <property type="entry name" value="CaCA_antiporter"/>
</dbReference>